<accession>A0ABY5FPH7</accession>
<protein>
    <recommendedName>
        <fullName evidence="3">Suppressor of fused protein (SUFU)</fullName>
    </recommendedName>
</protein>
<dbReference type="Proteomes" id="UP001060325">
    <property type="component" value="Chromosome"/>
</dbReference>
<gene>
    <name evidence="1" type="ORF">NMQ00_03075</name>
</gene>
<evidence type="ECO:0000313" key="1">
    <source>
        <dbReference type="EMBL" id="UTT43498.1"/>
    </source>
</evidence>
<proteinExistence type="predicted"/>
<dbReference type="EMBL" id="CP101462">
    <property type="protein sequence ID" value="UTT43498.1"/>
    <property type="molecule type" value="Genomic_DNA"/>
</dbReference>
<evidence type="ECO:0008006" key="3">
    <source>
        <dbReference type="Google" id="ProtNLM"/>
    </source>
</evidence>
<name>A0ABY5FPH7_9BACL</name>
<organism evidence="1 2">
    <name type="scientific">Exiguobacterium aurantiacum</name>
    <dbReference type="NCBI Taxonomy" id="33987"/>
    <lineage>
        <taxon>Bacteria</taxon>
        <taxon>Bacillati</taxon>
        <taxon>Bacillota</taxon>
        <taxon>Bacilli</taxon>
        <taxon>Bacillales</taxon>
        <taxon>Bacillales Family XII. Incertae Sedis</taxon>
        <taxon>Exiguobacterium</taxon>
    </lineage>
</organism>
<keyword evidence="2" id="KW-1185">Reference proteome</keyword>
<dbReference type="RefSeq" id="WP_255177878.1">
    <property type="nucleotide sequence ID" value="NZ_CP101462.1"/>
</dbReference>
<evidence type="ECO:0000313" key="2">
    <source>
        <dbReference type="Proteomes" id="UP001060325"/>
    </source>
</evidence>
<sequence>MNTTVKRFMLDYLTDQRFEMIVNELLKEQARYYNVSDELHSMVDEFISELPLHYPEPNTFEIIEEIKKVSTTFVSYYRDEFESEILGGLWDLSQFSMSWMPSEQTEVKQPWVIRTTSAPPPVMDIENEPPLEDDTLDWLASSSGSENVHATVKEKDEEYSTIQYIECALIPKGYIGYDDRLAELDEQNYKEIINQFKPQLALALVNFVYEVIHYSNPNPLASVFGELTNDTSYVKITEDSDCDHGYGMQIYLEDRSMYASKSVKEHYEERTKDWMESDPWYRKGNDVPEFPVTTPEYIRYVEMIEDLDGTPQYLFAPFTFYLNEEITVPSNESQVIDDLLFQFIHVLTFQGFTKEEQVDMIRYANEYYEQVMS</sequence>
<reference evidence="1" key="1">
    <citation type="submission" date="2022-07" db="EMBL/GenBank/DDBJ databases">
        <title>Complete genome of CX2.</title>
        <authorList>
            <person name="Cao G."/>
        </authorList>
    </citation>
    <scope>NUCLEOTIDE SEQUENCE</scope>
    <source>
        <strain evidence="1">CX2</strain>
    </source>
</reference>